<dbReference type="EMBL" id="AP014569">
    <property type="protein sequence ID" value="BAO83329.1"/>
    <property type="molecule type" value="Genomic_DNA"/>
</dbReference>
<evidence type="ECO:0000256" key="2">
    <source>
        <dbReference type="ARBA" id="ARBA00007118"/>
    </source>
</evidence>
<dbReference type="HOGENOM" id="CLU_070764_9_0_4"/>
<evidence type="ECO:0000313" key="8">
    <source>
        <dbReference type="Proteomes" id="UP000066014"/>
    </source>
</evidence>
<name>A0A060NWU4_9BURK</name>
<comment type="cofactor">
    <cofactor evidence="1">
        <name>FMN</name>
        <dbReference type="ChEBI" id="CHEBI:58210"/>
    </cofactor>
</comment>
<dbReference type="Pfam" id="PF00881">
    <property type="entry name" value="Nitroreductase"/>
    <property type="match status" value="1"/>
</dbReference>
<proteinExistence type="inferred from homology"/>
<reference evidence="7 8" key="1">
    <citation type="journal article" date="2014" name="Nat. Commun.">
        <title>Physiological and genomic features of highly alkaliphilic hydrogen-utilizing Betaproteobacteria from a continental serpentinizing site.</title>
        <authorList>
            <person name="Suzuki S."/>
            <person name="Kuenen J.G."/>
            <person name="Schipper K."/>
            <person name="van der Velde S."/>
            <person name="Ishii S."/>
            <person name="Wu A."/>
            <person name="Sorokin D.Y."/>
            <person name="Tenney A."/>
            <person name="Meng X.Y."/>
            <person name="Morrill P.L."/>
            <person name="Kamagata Y."/>
            <person name="Muyzer G."/>
            <person name="Nealson K.H."/>
        </authorList>
    </citation>
    <scope>NUCLEOTIDE SEQUENCE [LARGE SCALE GENOMIC DNA]</scope>
    <source>
        <strain evidence="7 8">B1</strain>
    </source>
</reference>
<dbReference type="Proteomes" id="UP000066014">
    <property type="component" value="Chromosome"/>
</dbReference>
<keyword evidence="4" id="KW-0288">FMN</keyword>
<protein>
    <submittedName>
        <fullName evidence="7">Nitroreductase</fullName>
    </submittedName>
</protein>
<feature type="domain" description="Nitroreductase" evidence="6">
    <location>
        <begin position="26"/>
        <end position="222"/>
    </location>
</feature>
<keyword evidence="5" id="KW-0560">Oxidoreductase</keyword>
<evidence type="ECO:0000256" key="3">
    <source>
        <dbReference type="ARBA" id="ARBA00022630"/>
    </source>
</evidence>
<dbReference type="RefSeq" id="WP_045535659.1">
    <property type="nucleotide sequence ID" value="NZ_AP014569.1"/>
</dbReference>
<dbReference type="PANTHER" id="PTHR43673:SF2">
    <property type="entry name" value="NITROREDUCTASE"/>
    <property type="match status" value="1"/>
</dbReference>
<sequence>MTAAIPQNPPFLRPVVADPASVEAAIESRQSIRAYLPTPVPRPLLERLLALASRAPSGTNTQPWKVYVLQGASRDALVQKVCAAHDAVRADPALAEQYRESYDYYPKQWISPYIERRRENGLSLYTLLGIGKGDKDRMHAQWQRNYRFFDAPVGLFVTIDKAMGGGSLLDTGMFLQNLTLAARAHGLDACAQAAWNGYASIVLPHVGAGDNEMLVCGLALGYADPSDPINTFRTPRLPVAAFTTWLE</sequence>
<accession>A0A060NWU4</accession>
<gene>
    <name evidence="7" type="ORF">SMCB_1101</name>
</gene>
<organism evidence="7 8">
    <name type="scientific">Serpentinimonas maccroryi</name>
    <dbReference type="NCBI Taxonomy" id="1458426"/>
    <lineage>
        <taxon>Bacteria</taxon>
        <taxon>Pseudomonadati</taxon>
        <taxon>Pseudomonadota</taxon>
        <taxon>Betaproteobacteria</taxon>
        <taxon>Burkholderiales</taxon>
        <taxon>Comamonadaceae</taxon>
        <taxon>Serpentinimonas</taxon>
    </lineage>
</organism>
<comment type="similarity">
    <text evidence="2">Belongs to the nitroreductase family.</text>
</comment>
<dbReference type="SUPFAM" id="SSF55469">
    <property type="entry name" value="FMN-dependent nitroreductase-like"/>
    <property type="match status" value="1"/>
</dbReference>
<dbReference type="PANTHER" id="PTHR43673">
    <property type="entry name" value="NAD(P)H NITROREDUCTASE YDGI-RELATED"/>
    <property type="match status" value="1"/>
</dbReference>
<evidence type="ECO:0000313" key="7">
    <source>
        <dbReference type="EMBL" id="BAO83329.1"/>
    </source>
</evidence>
<keyword evidence="3" id="KW-0285">Flavoprotein</keyword>
<dbReference type="STRING" id="1458426.SMCB_1101"/>
<dbReference type="GO" id="GO:0016491">
    <property type="term" value="F:oxidoreductase activity"/>
    <property type="evidence" value="ECO:0007669"/>
    <property type="project" value="UniProtKB-KW"/>
</dbReference>
<keyword evidence="8" id="KW-1185">Reference proteome</keyword>
<dbReference type="CDD" id="cd02136">
    <property type="entry name" value="PnbA_NfnB-like"/>
    <property type="match status" value="1"/>
</dbReference>
<evidence type="ECO:0000259" key="6">
    <source>
        <dbReference type="Pfam" id="PF00881"/>
    </source>
</evidence>
<dbReference type="KEGG" id="cbab:SMCB_1101"/>
<evidence type="ECO:0000256" key="5">
    <source>
        <dbReference type="ARBA" id="ARBA00023002"/>
    </source>
</evidence>
<dbReference type="AlphaFoldDB" id="A0A060NWU4"/>
<dbReference type="OrthoDB" id="9773807at2"/>
<evidence type="ECO:0000256" key="4">
    <source>
        <dbReference type="ARBA" id="ARBA00022643"/>
    </source>
</evidence>
<evidence type="ECO:0000256" key="1">
    <source>
        <dbReference type="ARBA" id="ARBA00001917"/>
    </source>
</evidence>
<dbReference type="InterPro" id="IPR029479">
    <property type="entry name" value="Nitroreductase"/>
</dbReference>
<dbReference type="InterPro" id="IPR000415">
    <property type="entry name" value="Nitroreductase-like"/>
</dbReference>
<dbReference type="Gene3D" id="3.40.109.10">
    <property type="entry name" value="NADH Oxidase"/>
    <property type="match status" value="1"/>
</dbReference>